<dbReference type="InParanoid" id="A0A419PX99"/>
<dbReference type="EMBL" id="NIRI02000056">
    <property type="protein sequence ID" value="KAG5446664.1"/>
    <property type="molecule type" value="Genomic_DNA"/>
</dbReference>
<comment type="caution">
    <text evidence="1">The sequence shown here is derived from an EMBL/GenBank/DDBJ whole genome shotgun (WGS) entry which is preliminary data.</text>
</comment>
<reference evidence="1 2" key="2">
    <citation type="journal article" date="2021" name="Genomics">
        <title>High-quality reference genome for Clonorchis sinensis.</title>
        <authorList>
            <person name="Young N.D."/>
            <person name="Stroehlein A.J."/>
            <person name="Kinkar L."/>
            <person name="Wang T."/>
            <person name="Sohn W.M."/>
            <person name="Chang B.C.H."/>
            <person name="Kaur P."/>
            <person name="Weisz D."/>
            <person name="Dudchenko O."/>
            <person name="Aiden E.L."/>
            <person name="Korhonen P.K."/>
            <person name="Gasser R.B."/>
        </authorList>
    </citation>
    <scope>NUCLEOTIDE SEQUENCE [LARGE SCALE GENOMIC DNA]</scope>
    <source>
        <strain evidence="1">Cs-k2</strain>
    </source>
</reference>
<organism evidence="1 2">
    <name type="scientific">Clonorchis sinensis</name>
    <name type="common">Chinese liver fluke</name>
    <dbReference type="NCBI Taxonomy" id="79923"/>
    <lineage>
        <taxon>Eukaryota</taxon>
        <taxon>Metazoa</taxon>
        <taxon>Spiralia</taxon>
        <taxon>Lophotrochozoa</taxon>
        <taxon>Platyhelminthes</taxon>
        <taxon>Trematoda</taxon>
        <taxon>Digenea</taxon>
        <taxon>Opisthorchiida</taxon>
        <taxon>Opisthorchiata</taxon>
        <taxon>Opisthorchiidae</taxon>
        <taxon>Clonorchis</taxon>
    </lineage>
</organism>
<name>A0A419PX99_CLOSI</name>
<proteinExistence type="predicted"/>
<accession>A0A419PX99</accession>
<sequence length="201" mass="22351">MDNTSAHDNCYSLVHIHTGSQKLLRPTTSIDLVQLCARPSDRTNGLLPVSTAEKHLPNDPFSHQLTECSYLGLHLVGFLRQKHRLGVRQQATLGNFHTIQKLVKLLVVVDVQLQVTWDDAGLLVVTTAGIASSKTSAAGYFRTAAKYSETPAPMCSTYLPLRSRRRTRSTGNRRPSREDLVFALTRVLLAFAATTHAFQRR</sequence>
<keyword evidence="2" id="KW-1185">Reference proteome</keyword>
<evidence type="ECO:0000313" key="1">
    <source>
        <dbReference type="EMBL" id="KAG5446664.1"/>
    </source>
</evidence>
<gene>
    <name evidence="1" type="ORF">CSKR_112979</name>
</gene>
<evidence type="ECO:0000313" key="2">
    <source>
        <dbReference type="Proteomes" id="UP000286415"/>
    </source>
</evidence>
<dbReference type="AlphaFoldDB" id="A0A419PX99"/>
<protein>
    <submittedName>
        <fullName evidence="1">Uncharacterized protein</fullName>
    </submittedName>
</protein>
<dbReference type="Proteomes" id="UP000286415">
    <property type="component" value="Unassembled WGS sequence"/>
</dbReference>
<reference evidence="1 2" key="1">
    <citation type="journal article" date="2018" name="Biotechnol. Adv.">
        <title>Improved genomic resources and new bioinformatic workflow for the carcinogenic parasite Clonorchis sinensis: Biotechnological implications.</title>
        <authorList>
            <person name="Wang D."/>
            <person name="Korhonen P.K."/>
            <person name="Gasser R.B."/>
            <person name="Young N.D."/>
        </authorList>
    </citation>
    <scope>NUCLEOTIDE SEQUENCE [LARGE SCALE GENOMIC DNA]</scope>
    <source>
        <strain evidence="1">Cs-k2</strain>
    </source>
</reference>